<name>A0ABQ8E8N1_BRANA</name>
<dbReference type="EMBL" id="JAGKQM010000002">
    <property type="protein sequence ID" value="KAH0938008.1"/>
    <property type="molecule type" value="Genomic_DNA"/>
</dbReference>
<comment type="caution">
    <text evidence="1">The sequence shown here is derived from an EMBL/GenBank/DDBJ whole genome shotgun (WGS) entry which is preliminary data.</text>
</comment>
<reference evidence="1 2" key="1">
    <citation type="submission" date="2021-05" db="EMBL/GenBank/DDBJ databases">
        <title>Genome Assembly of Synthetic Allotetraploid Brassica napus Reveals Homoeologous Exchanges between Subgenomes.</title>
        <authorList>
            <person name="Davis J.T."/>
        </authorList>
    </citation>
    <scope>NUCLEOTIDE SEQUENCE [LARGE SCALE GENOMIC DNA]</scope>
    <source>
        <strain evidence="2">cv. Da-Ae</strain>
        <tissue evidence="1">Seedling</tissue>
    </source>
</reference>
<evidence type="ECO:0000313" key="2">
    <source>
        <dbReference type="Proteomes" id="UP000824890"/>
    </source>
</evidence>
<accession>A0ABQ8E8N1</accession>
<proteinExistence type="predicted"/>
<dbReference type="Proteomes" id="UP000824890">
    <property type="component" value="Unassembled WGS sequence"/>
</dbReference>
<evidence type="ECO:0000313" key="1">
    <source>
        <dbReference type="EMBL" id="KAH0938008.1"/>
    </source>
</evidence>
<feature type="non-terminal residue" evidence="1">
    <location>
        <position position="73"/>
    </location>
</feature>
<keyword evidence="2" id="KW-1185">Reference proteome</keyword>
<protein>
    <submittedName>
        <fullName evidence="1">Uncharacterized protein</fullName>
    </submittedName>
</protein>
<gene>
    <name evidence="1" type="ORF">HID58_005469</name>
</gene>
<sequence length="73" mass="8661">MDNVVINWVAYEALAHVFQDLWNSIYANVVSCVLQFWKINWRIDRLNNVTNIDGFSKIIYEPNDVLEINAFRK</sequence>
<organism evidence="1 2">
    <name type="scientific">Brassica napus</name>
    <name type="common">Rape</name>
    <dbReference type="NCBI Taxonomy" id="3708"/>
    <lineage>
        <taxon>Eukaryota</taxon>
        <taxon>Viridiplantae</taxon>
        <taxon>Streptophyta</taxon>
        <taxon>Embryophyta</taxon>
        <taxon>Tracheophyta</taxon>
        <taxon>Spermatophyta</taxon>
        <taxon>Magnoliopsida</taxon>
        <taxon>eudicotyledons</taxon>
        <taxon>Gunneridae</taxon>
        <taxon>Pentapetalae</taxon>
        <taxon>rosids</taxon>
        <taxon>malvids</taxon>
        <taxon>Brassicales</taxon>
        <taxon>Brassicaceae</taxon>
        <taxon>Brassiceae</taxon>
        <taxon>Brassica</taxon>
    </lineage>
</organism>